<feature type="region of interest" description="Disordered" evidence="5">
    <location>
        <begin position="319"/>
        <end position="346"/>
    </location>
</feature>
<feature type="compositionally biased region" description="Gly residues" evidence="5">
    <location>
        <begin position="114"/>
        <end position="138"/>
    </location>
</feature>
<feature type="compositionally biased region" description="Low complexity" evidence="5">
    <location>
        <begin position="1"/>
        <end position="30"/>
    </location>
</feature>
<keyword evidence="4" id="KW-0539">Nucleus</keyword>
<feature type="compositionally biased region" description="Polar residues" evidence="5">
    <location>
        <begin position="155"/>
        <end position="165"/>
    </location>
</feature>
<comment type="caution">
    <text evidence="6">The sequence shown here is derived from an EMBL/GenBank/DDBJ whole genome shotgun (WGS) entry which is preliminary data.</text>
</comment>
<dbReference type="InterPro" id="IPR007811">
    <property type="entry name" value="RPC4"/>
</dbReference>
<dbReference type="RefSeq" id="XP_052941513.1">
    <property type="nucleotide sequence ID" value="XM_053088123.1"/>
</dbReference>
<feature type="compositionally biased region" description="Low complexity" evidence="5">
    <location>
        <begin position="39"/>
        <end position="68"/>
    </location>
</feature>
<dbReference type="GeneID" id="77727328"/>
<accession>A0AA38H313</accession>
<dbReference type="Pfam" id="PF05132">
    <property type="entry name" value="RNA_pol_Rpc4"/>
    <property type="match status" value="1"/>
</dbReference>
<feature type="compositionally biased region" description="Acidic residues" evidence="5">
    <location>
        <begin position="332"/>
        <end position="344"/>
    </location>
</feature>
<evidence type="ECO:0000256" key="4">
    <source>
        <dbReference type="ARBA" id="ARBA00023242"/>
    </source>
</evidence>
<dbReference type="EMBL" id="JAKWFO010000016">
    <property type="protein sequence ID" value="KAI9631736.1"/>
    <property type="molecule type" value="Genomic_DNA"/>
</dbReference>
<reference evidence="6" key="1">
    <citation type="journal article" date="2022" name="G3 (Bethesda)">
        <title>High quality genome of the basidiomycete yeast Dioszegia hungarica PDD-24b-2 isolated from cloud water.</title>
        <authorList>
            <person name="Jarrige D."/>
            <person name="Haridas S."/>
            <person name="Bleykasten-Grosshans C."/>
            <person name="Joly M."/>
            <person name="Nadalig T."/>
            <person name="Sancelme M."/>
            <person name="Vuilleumier S."/>
            <person name="Grigoriev I.V."/>
            <person name="Amato P."/>
            <person name="Bringel F."/>
        </authorList>
    </citation>
    <scope>NUCLEOTIDE SEQUENCE</scope>
    <source>
        <strain evidence="6">PDD-24b-2</strain>
    </source>
</reference>
<sequence>MSAPAKKAAPKAKASLIAAANQPEASSSSAPVPPTLNRAPTAASSSSAPQRAGTAASTASGSGSARSTPADGTLAPIATGSRLKFKPKVPIRKAKIEPEVKPEPAAAPPPTRGGARGGRGARGGPGTRGGRGGRGGAAAPGLSIASGIFGGPRNIPSTRGGSNAAPTRMFFDDVADVYSDDEETGTKADNIVDISAVSGLGESAPTSLIRAGRETGKGKEEEDDKKRRKDERAAKRAQASRKGKERAYGNVKNEDVKPEPVSPVKRGMDLDLDLGDDFDMEEMMNAGVRPPVGLRTDDHLMDGDLDQDRDTQGRRLNEAGEEVNEAQMMDLSESEEEEEEESMEGDFVPTPGFDDPSSKLYIFQFPNLFPNFLPRDPVDLTGDGDVKPDVKPDLKPSAADLRAGAKKKKEAVVPEGRVGSLVVMRSGKVKVVMGNEIVMNITPGVPCTFLQHLVHLDTPNKSANVLGEINKHYVVTPDIDRLLKELWLNDGETPGEKAKVRVKVKAEKLDDGLQRMDDD</sequence>
<evidence type="ECO:0000256" key="3">
    <source>
        <dbReference type="ARBA" id="ARBA00023163"/>
    </source>
</evidence>
<gene>
    <name evidence="6" type="ORF">MKK02DRAFT_30741</name>
</gene>
<feature type="compositionally biased region" description="Basic and acidic residues" evidence="5">
    <location>
        <begin position="211"/>
        <end position="220"/>
    </location>
</feature>
<protein>
    <submittedName>
        <fullName evidence="6">RNA polymerase III RPC4-domain-containing protein</fullName>
    </submittedName>
</protein>
<dbReference type="GO" id="GO:0005666">
    <property type="term" value="C:RNA polymerase III complex"/>
    <property type="evidence" value="ECO:0007669"/>
    <property type="project" value="InterPro"/>
</dbReference>
<evidence type="ECO:0000256" key="1">
    <source>
        <dbReference type="ARBA" id="ARBA00004123"/>
    </source>
</evidence>
<comment type="subcellular location">
    <subcellularLocation>
        <location evidence="1">Nucleus</location>
    </subcellularLocation>
</comment>
<keyword evidence="3" id="KW-0804">Transcription</keyword>
<evidence type="ECO:0000256" key="5">
    <source>
        <dbReference type="SAM" id="MobiDB-lite"/>
    </source>
</evidence>
<dbReference type="Proteomes" id="UP001164286">
    <property type="component" value="Unassembled WGS sequence"/>
</dbReference>
<keyword evidence="7" id="KW-1185">Reference proteome</keyword>
<name>A0AA38H313_9TREE</name>
<dbReference type="GO" id="GO:0003677">
    <property type="term" value="F:DNA binding"/>
    <property type="evidence" value="ECO:0007669"/>
    <property type="project" value="InterPro"/>
</dbReference>
<evidence type="ECO:0000313" key="6">
    <source>
        <dbReference type="EMBL" id="KAI9631736.1"/>
    </source>
</evidence>
<dbReference type="PANTHER" id="PTHR13408:SF0">
    <property type="entry name" value="DNA-DIRECTED RNA POLYMERASE III SUBUNIT RPC4"/>
    <property type="match status" value="1"/>
</dbReference>
<dbReference type="PANTHER" id="PTHR13408">
    <property type="entry name" value="DNA-DIRECTED RNA POLYMERASE III"/>
    <property type="match status" value="1"/>
</dbReference>
<feature type="compositionally biased region" description="Basic residues" evidence="5">
    <location>
        <begin position="83"/>
        <end position="93"/>
    </location>
</feature>
<feature type="region of interest" description="Disordered" evidence="5">
    <location>
        <begin position="179"/>
        <end position="270"/>
    </location>
</feature>
<dbReference type="AlphaFoldDB" id="A0AA38H313"/>
<evidence type="ECO:0000256" key="2">
    <source>
        <dbReference type="ARBA" id="ARBA00022478"/>
    </source>
</evidence>
<evidence type="ECO:0000313" key="7">
    <source>
        <dbReference type="Proteomes" id="UP001164286"/>
    </source>
</evidence>
<keyword evidence="2" id="KW-0240">DNA-directed RNA polymerase</keyword>
<organism evidence="6 7">
    <name type="scientific">Dioszegia hungarica</name>
    <dbReference type="NCBI Taxonomy" id="4972"/>
    <lineage>
        <taxon>Eukaryota</taxon>
        <taxon>Fungi</taxon>
        <taxon>Dikarya</taxon>
        <taxon>Basidiomycota</taxon>
        <taxon>Agaricomycotina</taxon>
        <taxon>Tremellomycetes</taxon>
        <taxon>Tremellales</taxon>
        <taxon>Bulleribasidiaceae</taxon>
        <taxon>Dioszegia</taxon>
    </lineage>
</organism>
<proteinExistence type="predicted"/>
<feature type="region of interest" description="Disordered" evidence="5">
    <location>
        <begin position="1"/>
        <end position="167"/>
    </location>
</feature>
<dbReference type="GO" id="GO:0042797">
    <property type="term" value="P:tRNA transcription by RNA polymerase III"/>
    <property type="evidence" value="ECO:0007669"/>
    <property type="project" value="TreeGrafter"/>
</dbReference>